<evidence type="ECO:0000256" key="2">
    <source>
        <dbReference type="ARBA" id="ARBA00009285"/>
    </source>
</evidence>
<evidence type="ECO:0000313" key="11">
    <source>
        <dbReference type="Proteomes" id="UP000268093"/>
    </source>
</evidence>
<evidence type="ECO:0000256" key="4">
    <source>
        <dbReference type="ARBA" id="ARBA00022614"/>
    </source>
</evidence>
<dbReference type="InterPro" id="IPR009060">
    <property type="entry name" value="UBA-like_sf"/>
</dbReference>
<evidence type="ECO:0000256" key="1">
    <source>
        <dbReference type="ARBA" id="ARBA00004123"/>
    </source>
</evidence>
<dbReference type="InterPro" id="IPR018222">
    <property type="entry name" value="Nuclear_transport_factor_2_euk"/>
</dbReference>
<evidence type="ECO:0000256" key="6">
    <source>
        <dbReference type="ARBA" id="ARBA00022816"/>
    </source>
</evidence>
<evidence type="ECO:0000259" key="8">
    <source>
        <dbReference type="PROSITE" id="PS50177"/>
    </source>
</evidence>
<gene>
    <name evidence="10" type="ORF">BC936DRAFT_145340</name>
</gene>
<proteinExistence type="inferred from homology"/>
<name>A0A433DA76_9FUNG</name>
<feature type="non-terminal residue" evidence="10">
    <location>
        <position position="1"/>
    </location>
</feature>
<keyword evidence="11" id="KW-1185">Reference proteome</keyword>
<evidence type="ECO:0000256" key="3">
    <source>
        <dbReference type="ARBA" id="ARBA00022448"/>
    </source>
</evidence>
<evidence type="ECO:0000256" key="7">
    <source>
        <dbReference type="ARBA" id="ARBA00023242"/>
    </source>
</evidence>
<accession>A0A433DA76</accession>
<dbReference type="InterPro" id="IPR032710">
    <property type="entry name" value="NTF2-like_dom_sf"/>
</dbReference>
<comment type="subcellular location">
    <subcellularLocation>
        <location evidence="1">Nucleus</location>
    </subcellularLocation>
</comment>
<dbReference type="Pfam" id="PF22602">
    <property type="entry name" value="NXF_NTF2"/>
    <property type="match status" value="1"/>
</dbReference>
<dbReference type="InterPro" id="IPR032675">
    <property type="entry name" value="LRR_dom_sf"/>
</dbReference>
<dbReference type="AlphaFoldDB" id="A0A433DA76"/>
<reference evidence="10 11" key="1">
    <citation type="journal article" date="2018" name="New Phytol.">
        <title>Phylogenomics of Endogonaceae and evolution of mycorrhizas within Mucoromycota.</title>
        <authorList>
            <person name="Chang Y."/>
            <person name="Desiro A."/>
            <person name="Na H."/>
            <person name="Sandor L."/>
            <person name="Lipzen A."/>
            <person name="Clum A."/>
            <person name="Barry K."/>
            <person name="Grigoriev I.V."/>
            <person name="Martin F.M."/>
            <person name="Stajich J.E."/>
            <person name="Smith M.E."/>
            <person name="Bonito G."/>
            <person name="Spatafora J.W."/>
        </authorList>
    </citation>
    <scope>NUCLEOTIDE SEQUENCE [LARGE SCALE GENOMIC DNA]</scope>
    <source>
        <strain evidence="10 11">GMNB39</strain>
    </source>
</reference>
<keyword evidence="5" id="KW-0677">Repeat</keyword>
<dbReference type="Gene3D" id="1.10.8.10">
    <property type="entry name" value="DNA helicase RuvA subunit, C-terminal domain"/>
    <property type="match status" value="1"/>
</dbReference>
<dbReference type="SUPFAM" id="SSF52058">
    <property type="entry name" value="L domain-like"/>
    <property type="match status" value="1"/>
</dbReference>
<dbReference type="GO" id="GO:0005634">
    <property type="term" value="C:nucleus"/>
    <property type="evidence" value="ECO:0007669"/>
    <property type="project" value="UniProtKB-SubCell"/>
</dbReference>
<keyword evidence="6" id="KW-0509">mRNA transport</keyword>
<dbReference type="PROSITE" id="PS51281">
    <property type="entry name" value="TAP_C"/>
    <property type="match status" value="1"/>
</dbReference>
<comment type="similarity">
    <text evidence="2">Belongs to the NXF family.</text>
</comment>
<sequence>VHTISLAGNQLRDVRSISTIAQFQPKLLNLSLKDNEIMHITGLEAITGPGKLKDLRELVLIGNPIRDKEINKSGDDLAYRSEVTRKFPSLKVLDGVVVAPTIQFDIPEAAILSGKDIQLPAQVKGNFFDSESTKTAAIDFVTRFFSAFDNNRALLLDLYDPNATFSLAINTFVPQRARDMTPRFDHSKSDWGGWIGFSRNLSRIKDLGRRFQTIHRGNQAILSVLTQLPLTAHDLNKPERFCIDGWQMNGFEAAAVAGQAEGSGIVLFLTMHGEFLEGPNRVTRSFDRTFIVAPAAPGSRFVHGIPTQQCISVSISNLNPSATTLRAQASGWPYVILSDQLGVRIYVGYDAWKPEPLVPAAAIPSQATSMIPAIGAPPQTIPQMTVPPQIVPEKMIGLSDVQHGQALELQRHTGLNYPFAVQCLTQNEWDMARGMEAFQLLKAEGRIPPQAYV</sequence>
<comment type="caution">
    <text evidence="10">The sequence shown here is derived from an EMBL/GenBank/DDBJ whole genome shotgun (WGS) entry which is preliminary data.</text>
</comment>
<dbReference type="EMBL" id="RBNI01004100">
    <property type="protein sequence ID" value="RUP47780.1"/>
    <property type="molecule type" value="Genomic_DNA"/>
</dbReference>
<dbReference type="SMART" id="SM00804">
    <property type="entry name" value="TAP_C"/>
    <property type="match status" value="1"/>
</dbReference>
<dbReference type="OrthoDB" id="25872at2759"/>
<evidence type="ECO:0000259" key="9">
    <source>
        <dbReference type="PROSITE" id="PS51281"/>
    </source>
</evidence>
<evidence type="ECO:0000256" key="5">
    <source>
        <dbReference type="ARBA" id="ARBA00022737"/>
    </source>
</evidence>
<dbReference type="Proteomes" id="UP000268093">
    <property type="component" value="Unassembled WGS sequence"/>
</dbReference>
<protein>
    <recommendedName>
        <fullName evidence="12">NTF2-like protein</fullName>
    </recommendedName>
</protein>
<feature type="domain" description="TAP-C" evidence="9">
    <location>
        <begin position="400"/>
        <end position="453"/>
    </location>
</feature>
<dbReference type="PANTHER" id="PTHR10662:SF22">
    <property type="entry name" value="NUCLEAR RNA EXPORT FACTOR 1"/>
    <property type="match status" value="1"/>
</dbReference>
<dbReference type="InterPro" id="IPR005637">
    <property type="entry name" value="TAP_C_dom"/>
</dbReference>
<dbReference type="SUPFAM" id="SSF54427">
    <property type="entry name" value="NTF2-like"/>
    <property type="match status" value="1"/>
</dbReference>
<keyword evidence="3" id="KW-0813">Transport</keyword>
<dbReference type="GO" id="GO:0003723">
    <property type="term" value="F:RNA binding"/>
    <property type="evidence" value="ECO:0007669"/>
    <property type="project" value="TreeGrafter"/>
</dbReference>
<dbReference type="Gene3D" id="3.80.10.10">
    <property type="entry name" value="Ribonuclease Inhibitor"/>
    <property type="match status" value="1"/>
</dbReference>
<evidence type="ECO:0008006" key="12">
    <source>
        <dbReference type="Google" id="ProtNLM"/>
    </source>
</evidence>
<keyword evidence="4" id="KW-0433">Leucine-rich repeat</keyword>
<dbReference type="InterPro" id="IPR030217">
    <property type="entry name" value="NXF_fam"/>
</dbReference>
<feature type="domain" description="NTF2" evidence="8">
    <location>
        <begin position="136"/>
        <end position="343"/>
    </location>
</feature>
<dbReference type="Pfam" id="PF03943">
    <property type="entry name" value="TAP_C"/>
    <property type="match status" value="1"/>
</dbReference>
<organism evidence="10 11">
    <name type="scientific">Jimgerdemannia flammicorona</name>
    <dbReference type="NCBI Taxonomy" id="994334"/>
    <lineage>
        <taxon>Eukaryota</taxon>
        <taxon>Fungi</taxon>
        <taxon>Fungi incertae sedis</taxon>
        <taxon>Mucoromycota</taxon>
        <taxon>Mucoromycotina</taxon>
        <taxon>Endogonomycetes</taxon>
        <taxon>Endogonales</taxon>
        <taxon>Endogonaceae</taxon>
        <taxon>Jimgerdemannia</taxon>
    </lineage>
</organism>
<dbReference type="Gene3D" id="3.10.450.50">
    <property type="match status" value="1"/>
</dbReference>
<dbReference type="SUPFAM" id="SSF46934">
    <property type="entry name" value="UBA-like"/>
    <property type="match status" value="1"/>
</dbReference>
<dbReference type="PROSITE" id="PS50177">
    <property type="entry name" value="NTF2_DOMAIN"/>
    <property type="match status" value="1"/>
</dbReference>
<keyword evidence="7" id="KW-0539">Nucleus</keyword>
<dbReference type="InterPro" id="IPR002075">
    <property type="entry name" value="NTF2_dom"/>
</dbReference>
<dbReference type="GO" id="GO:0016973">
    <property type="term" value="P:poly(A)+ mRNA export from nucleus"/>
    <property type="evidence" value="ECO:0007669"/>
    <property type="project" value="TreeGrafter"/>
</dbReference>
<evidence type="ECO:0000313" key="10">
    <source>
        <dbReference type="EMBL" id="RUP47780.1"/>
    </source>
</evidence>
<dbReference type="PANTHER" id="PTHR10662">
    <property type="entry name" value="NUCLEAR RNA EXPORT FACTOR"/>
    <property type="match status" value="1"/>
</dbReference>
<dbReference type="CDD" id="cd14342">
    <property type="entry name" value="UBA_TAP-C"/>
    <property type="match status" value="1"/>
</dbReference>